<dbReference type="InterPro" id="IPR014284">
    <property type="entry name" value="RNA_pol_sigma-70_dom"/>
</dbReference>
<comment type="caution">
    <text evidence="7">The sequence shown here is derived from an EMBL/GenBank/DDBJ whole genome shotgun (WGS) entry which is preliminary data.</text>
</comment>
<proteinExistence type="inferred from homology"/>
<comment type="similarity">
    <text evidence="1">Belongs to the sigma-70 factor family. ECF subfamily.</text>
</comment>
<reference evidence="7 8" key="1">
    <citation type="submission" date="2018-05" db="EMBL/GenBank/DDBJ databases">
        <title>Chitinophaga sp. K3CV102501T nov., isolated from isolated from a monsoon evergreen broad-leaved forest soil.</title>
        <authorList>
            <person name="Lv Y."/>
        </authorList>
    </citation>
    <scope>NUCLEOTIDE SEQUENCE [LARGE SCALE GENOMIC DNA]</scope>
    <source>
        <strain evidence="7 8">GDMCC 1.1325</strain>
    </source>
</reference>
<dbReference type="InterPro" id="IPR007627">
    <property type="entry name" value="RNA_pol_sigma70_r2"/>
</dbReference>
<dbReference type="NCBIfam" id="TIGR02937">
    <property type="entry name" value="sigma70-ECF"/>
    <property type="match status" value="1"/>
</dbReference>
<evidence type="ECO:0000259" key="6">
    <source>
        <dbReference type="Pfam" id="PF08281"/>
    </source>
</evidence>
<dbReference type="Pfam" id="PF04542">
    <property type="entry name" value="Sigma70_r2"/>
    <property type="match status" value="1"/>
</dbReference>
<keyword evidence="3" id="KW-0731">Sigma factor</keyword>
<evidence type="ECO:0000256" key="2">
    <source>
        <dbReference type="ARBA" id="ARBA00023015"/>
    </source>
</evidence>
<keyword evidence="8" id="KW-1185">Reference proteome</keyword>
<dbReference type="SUPFAM" id="SSF88659">
    <property type="entry name" value="Sigma3 and sigma4 domains of RNA polymerase sigma factors"/>
    <property type="match status" value="1"/>
</dbReference>
<name>A0A365XQ89_9BACT</name>
<dbReference type="GO" id="GO:0003677">
    <property type="term" value="F:DNA binding"/>
    <property type="evidence" value="ECO:0007669"/>
    <property type="project" value="InterPro"/>
</dbReference>
<dbReference type="InterPro" id="IPR013249">
    <property type="entry name" value="RNA_pol_sigma70_r4_t2"/>
</dbReference>
<evidence type="ECO:0000313" key="8">
    <source>
        <dbReference type="Proteomes" id="UP000253410"/>
    </source>
</evidence>
<dbReference type="GO" id="GO:0006352">
    <property type="term" value="P:DNA-templated transcription initiation"/>
    <property type="evidence" value="ECO:0007669"/>
    <property type="project" value="InterPro"/>
</dbReference>
<evidence type="ECO:0000256" key="3">
    <source>
        <dbReference type="ARBA" id="ARBA00023082"/>
    </source>
</evidence>
<dbReference type="GO" id="GO:0016987">
    <property type="term" value="F:sigma factor activity"/>
    <property type="evidence" value="ECO:0007669"/>
    <property type="project" value="UniProtKB-KW"/>
</dbReference>
<dbReference type="RefSeq" id="WP_113617258.1">
    <property type="nucleotide sequence ID" value="NZ_QFFJ01000002.1"/>
</dbReference>
<dbReference type="Gene3D" id="1.10.1740.10">
    <property type="match status" value="1"/>
</dbReference>
<feature type="domain" description="RNA polymerase sigma factor 70 region 4 type 2" evidence="6">
    <location>
        <begin position="123"/>
        <end position="172"/>
    </location>
</feature>
<evidence type="ECO:0000313" key="7">
    <source>
        <dbReference type="EMBL" id="RBL88516.1"/>
    </source>
</evidence>
<dbReference type="SUPFAM" id="SSF88946">
    <property type="entry name" value="Sigma2 domain of RNA polymerase sigma factors"/>
    <property type="match status" value="1"/>
</dbReference>
<evidence type="ECO:0000256" key="1">
    <source>
        <dbReference type="ARBA" id="ARBA00010641"/>
    </source>
</evidence>
<dbReference type="Gene3D" id="1.10.10.10">
    <property type="entry name" value="Winged helix-like DNA-binding domain superfamily/Winged helix DNA-binding domain"/>
    <property type="match status" value="1"/>
</dbReference>
<keyword evidence="4" id="KW-0804">Transcription</keyword>
<evidence type="ECO:0008006" key="9">
    <source>
        <dbReference type="Google" id="ProtNLM"/>
    </source>
</evidence>
<dbReference type="AlphaFoldDB" id="A0A365XQ89"/>
<dbReference type="InterPro" id="IPR039425">
    <property type="entry name" value="RNA_pol_sigma-70-like"/>
</dbReference>
<keyword evidence="2" id="KW-0805">Transcription regulation</keyword>
<gene>
    <name evidence="7" type="ORF">DF182_18225</name>
</gene>
<dbReference type="EMBL" id="QFFJ01000002">
    <property type="protein sequence ID" value="RBL88516.1"/>
    <property type="molecule type" value="Genomic_DNA"/>
</dbReference>
<accession>A0A365XQ89</accession>
<organism evidence="7 8">
    <name type="scientific">Chitinophaga flava</name>
    <dbReference type="NCBI Taxonomy" id="2259036"/>
    <lineage>
        <taxon>Bacteria</taxon>
        <taxon>Pseudomonadati</taxon>
        <taxon>Bacteroidota</taxon>
        <taxon>Chitinophagia</taxon>
        <taxon>Chitinophagales</taxon>
        <taxon>Chitinophagaceae</taxon>
        <taxon>Chitinophaga</taxon>
    </lineage>
</organism>
<dbReference type="Pfam" id="PF08281">
    <property type="entry name" value="Sigma70_r4_2"/>
    <property type="match status" value="1"/>
</dbReference>
<feature type="domain" description="RNA polymerase sigma-70 region 2" evidence="5">
    <location>
        <begin position="28"/>
        <end position="96"/>
    </location>
</feature>
<protein>
    <recommendedName>
        <fullName evidence="9">RNA polymerase sigma-70 factor</fullName>
    </recommendedName>
</protein>
<dbReference type="PANTHER" id="PTHR43133:SF46">
    <property type="entry name" value="RNA POLYMERASE SIGMA-70 FACTOR ECF SUBFAMILY"/>
    <property type="match status" value="1"/>
</dbReference>
<evidence type="ECO:0000256" key="4">
    <source>
        <dbReference type="ARBA" id="ARBA00023163"/>
    </source>
</evidence>
<dbReference type="InterPro" id="IPR036388">
    <property type="entry name" value="WH-like_DNA-bd_sf"/>
</dbReference>
<sequence>MTQHNRTVSAAQINEGLRNQDKDVFHHLYNTYSRELYLLAFRWVQDEGLAKDMVHNLFVHLWEKGNTLTITGEVRHYLFRAITNMSINELKRRSRTVSEELLRFESDTASFYEIADYILFQQELLNHLAPLAPRCREIFILSRVQGLEPAEIAEKLGITLNTVYYQLSVALSSLRDTLLPKKKLR</sequence>
<dbReference type="OrthoDB" id="1100095at2"/>
<dbReference type="Proteomes" id="UP000253410">
    <property type="component" value="Unassembled WGS sequence"/>
</dbReference>
<dbReference type="InterPro" id="IPR013324">
    <property type="entry name" value="RNA_pol_sigma_r3/r4-like"/>
</dbReference>
<dbReference type="InterPro" id="IPR013325">
    <property type="entry name" value="RNA_pol_sigma_r2"/>
</dbReference>
<evidence type="ECO:0000259" key="5">
    <source>
        <dbReference type="Pfam" id="PF04542"/>
    </source>
</evidence>
<dbReference type="PANTHER" id="PTHR43133">
    <property type="entry name" value="RNA POLYMERASE ECF-TYPE SIGMA FACTO"/>
    <property type="match status" value="1"/>
</dbReference>